<gene>
    <name evidence="9" type="primary">thiE</name>
    <name evidence="13" type="ORF">FOKN1_0767</name>
</gene>
<evidence type="ECO:0000256" key="1">
    <source>
        <dbReference type="ARBA" id="ARBA00005165"/>
    </source>
</evidence>
<protein>
    <recommendedName>
        <fullName evidence="9">Thiamine-phosphate synthase</fullName>
        <shortName evidence="9">TP synthase</shortName>
        <shortName evidence="9">TPS</shortName>
        <ecNumber evidence="9">2.5.1.3</ecNumber>
    </recommendedName>
    <alternativeName>
        <fullName evidence="9">Thiamine-phosphate pyrophosphorylase</fullName>
        <shortName evidence="9">TMP pyrophosphorylase</shortName>
        <shortName evidence="9">TMP-PPase</shortName>
    </alternativeName>
</protein>
<evidence type="ECO:0000256" key="6">
    <source>
        <dbReference type="ARBA" id="ARBA00047334"/>
    </source>
</evidence>
<comment type="catalytic activity">
    <reaction evidence="7 9 10">
        <text>2-(2-carboxy-4-methylthiazol-5-yl)ethyl phosphate + 4-amino-2-methyl-5-(diphosphooxymethyl)pyrimidine + 2 H(+) = thiamine phosphate + CO2 + diphosphate</text>
        <dbReference type="Rhea" id="RHEA:47848"/>
        <dbReference type="ChEBI" id="CHEBI:15378"/>
        <dbReference type="ChEBI" id="CHEBI:16526"/>
        <dbReference type="ChEBI" id="CHEBI:33019"/>
        <dbReference type="ChEBI" id="CHEBI:37575"/>
        <dbReference type="ChEBI" id="CHEBI:57841"/>
        <dbReference type="ChEBI" id="CHEBI:62890"/>
        <dbReference type="EC" id="2.5.1.3"/>
    </reaction>
</comment>
<proteinExistence type="inferred from homology"/>
<dbReference type="PANTHER" id="PTHR20857:SF15">
    <property type="entry name" value="THIAMINE-PHOSPHATE SYNTHASE"/>
    <property type="match status" value="1"/>
</dbReference>
<dbReference type="EC" id="2.5.1.3" evidence="9"/>
<dbReference type="UniPathway" id="UPA00060">
    <property type="reaction ID" value="UER00141"/>
</dbReference>
<sequence>MHGLYAITDPDLLPDDRLVDAVTAALAGGARAIQFRDKRPETALKLELARALNTLCRDFGALFLINDDVELAAAVGAHGVHLGRDDAAVTAARERLGREAVIGVSCYNELDRARHAARLGADYVAFGRFFPSRTKPQAVQAEPALLRAARAELELPLVAIGGITPENGGLLLEAGADMLAVIHGLFGAEDIATAARRYATLFRNRRSG</sequence>
<reference evidence="13 14" key="1">
    <citation type="submission" date="2017-05" db="EMBL/GenBank/DDBJ databases">
        <title>Thiocyanate degradation by Thiohalobacter thiocyanaticus FOKN1.</title>
        <authorList>
            <person name="Oshiki M."/>
            <person name="Fukushima T."/>
            <person name="Kawano S."/>
            <person name="Nakagawa J."/>
        </authorList>
    </citation>
    <scope>NUCLEOTIDE SEQUENCE [LARGE SCALE GENOMIC DNA]</scope>
    <source>
        <strain evidence="13 14">FOKN1</strain>
    </source>
</reference>
<comment type="function">
    <text evidence="9">Condenses 4-methyl-5-(beta-hydroxyethyl)thiazole monophosphate (THZ-P) and 2-methyl-4-amino-5-hydroxymethyl pyrimidine pyrophosphate (HMP-PP) to form thiamine monophosphate (TMP).</text>
</comment>
<keyword evidence="3 9" id="KW-0479">Metal-binding</keyword>
<dbReference type="NCBIfam" id="TIGR00693">
    <property type="entry name" value="thiE"/>
    <property type="match status" value="1"/>
</dbReference>
<keyword evidence="2 9" id="KW-0808">Transferase</keyword>
<feature type="binding site" evidence="9">
    <location>
        <position position="105"/>
    </location>
    <ligand>
        <name>4-amino-2-methyl-5-(diphosphooxymethyl)pyrimidine</name>
        <dbReference type="ChEBI" id="CHEBI:57841"/>
    </ligand>
</feature>
<evidence type="ECO:0000256" key="4">
    <source>
        <dbReference type="ARBA" id="ARBA00022842"/>
    </source>
</evidence>
<evidence type="ECO:0000256" key="2">
    <source>
        <dbReference type="ARBA" id="ARBA00022679"/>
    </source>
</evidence>
<dbReference type="InterPro" id="IPR034291">
    <property type="entry name" value="TMP_synthase"/>
</dbReference>
<comment type="catalytic activity">
    <reaction evidence="6 9 10">
        <text>4-methyl-5-(2-phosphooxyethyl)-thiazole + 4-amino-2-methyl-5-(diphosphooxymethyl)pyrimidine + H(+) = thiamine phosphate + diphosphate</text>
        <dbReference type="Rhea" id="RHEA:22328"/>
        <dbReference type="ChEBI" id="CHEBI:15378"/>
        <dbReference type="ChEBI" id="CHEBI:33019"/>
        <dbReference type="ChEBI" id="CHEBI:37575"/>
        <dbReference type="ChEBI" id="CHEBI:57841"/>
        <dbReference type="ChEBI" id="CHEBI:58296"/>
        <dbReference type="EC" id="2.5.1.3"/>
    </reaction>
</comment>
<comment type="cofactor">
    <cofactor evidence="9">
        <name>Mg(2+)</name>
        <dbReference type="ChEBI" id="CHEBI:18420"/>
    </cofactor>
    <text evidence="9">Binds 1 Mg(2+) ion per subunit.</text>
</comment>
<feature type="binding site" evidence="9">
    <location>
        <position position="86"/>
    </location>
    <ligand>
        <name>Mg(2+)</name>
        <dbReference type="ChEBI" id="CHEBI:18420"/>
    </ligand>
</feature>
<feature type="binding site" evidence="9">
    <location>
        <position position="162"/>
    </location>
    <ligand>
        <name>2-[(2R,5Z)-2-carboxy-4-methylthiazol-5(2H)-ylidene]ethyl phosphate</name>
        <dbReference type="ChEBI" id="CHEBI:62899"/>
    </ligand>
</feature>
<feature type="domain" description="Thiamine phosphate synthase/TenI" evidence="12">
    <location>
        <begin position="4"/>
        <end position="184"/>
    </location>
</feature>
<dbReference type="GO" id="GO:0000287">
    <property type="term" value="F:magnesium ion binding"/>
    <property type="evidence" value="ECO:0007669"/>
    <property type="project" value="UniProtKB-UniRule"/>
</dbReference>
<dbReference type="KEGG" id="ttc:FOKN1_0767"/>
<evidence type="ECO:0000259" key="12">
    <source>
        <dbReference type="Pfam" id="PF02581"/>
    </source>
</evidence>
<name>A0A1Z4VNH1_9GAMM</name>
<accession>A0A1Z4VNH1</accession>
<dbReference type="HAMAP" id="MF_00097">
    <property type="entry name" value="TMP_synthase"/>
    <property type="match status" value="1"/>
</dbReference>
<dbReference type="InterPro" id="IPR036206">
    <property type="entry name" value="ThiamineP_synth_sf"/>
</dbReference>
<dbReference type="GO" id="GO:0009228">
    <property type="term" value="P:thiamine biosynthetic process"/>
    <property type="evidence" value="ECO:0007669"/>
    <property type="project" value="UniProtKB-KW"/>
</dbReference>
<dbReference type="GO" id="GO:0005737">
    <property type="term" value="C:cytoplasm"/>
    <property type="evidence" value="ECO:0007669"/>
    <property type="project" value="TreeGrafter"/>
</dbReference>
<keyword evidence="4 9" id="KW-0460">Magnesium</keyword>
<dbReference type="RefSeq" id="WP_096364895.1">
    <property type="nucleotide sequence ID" value="NZ_AP018052.1"/>
</dbReference>
<dbReference type="GO" id="GO:0004789">
    <property type="term" value="F:thiamine-phosphate diphosphorylase activity"/>
    <property type="evidence" value="ECO:0007669"/>
    <property type="project" value="UniProtKB-UniRule"/>
</dbReference>
<evidence type="ECO:0000256" key="5">
    <source>
        <dbReference type="ARBA" id="ARBA00022977"/>
    </source>
</evidence>
<evidence type="ECO:0000256" key="10">
    <source>
        <dbReference type="RuleBase" id="RU003826"/>
    </source>
</evidence>
<evidence type="ECO:0000256" key="7">
    <source>
        <dbReference type="ARBA" id="ARBA00047851"/>
    </source>
</evidence>
<evidence type="ECO:0000256" key="3">
    <source>
        <dbReference type="ARBA" id="ARBA00022723"/>
    </source>
</evidence>
<evidence type="ECO:0000256" key="11">
    <source>
        <dbReference type="RuleBase" id="RU004253"/>
    </source>
</evidence>
<feature type="binding site" evidence="9">
    <location>
        <position position="135"/>
    </location>
    <ligand>
        <name>4-amino-2-methyl-5-(diphosphooxymethyl)pyrimidine</name>
        <dbReference type="ChEBI" id="CHEBI:57841"/>
    </ligand>
</feature>
<comment type="pathway">
    <text evidence="1 9 11">Cofactor biosynthesis; thiamine diphosphate biosynthesis; thiamine phosphate from 4-amino-2-methyl-5-diphosphomethylpyrimidine and 4-methyl-5-(2-phosphoethyl)-thiazole: step 1/1.</text>
</comment>
<evidence type="ECO:0000313" key="14">
    <source>
        <dbReference type="Proteomes" id="UP000218765"/>
    </source>
</evidence>
<keyword evidence="14" id="KW-1185">Reference proteome</keyword>
<evidence type="ECO:0000256" key="9">
    <source>
        <dbReference type="HAMAP-Rule" id="MF_00097"/>
    </source>
</evidence>
<comment type="catalytic activity">
    <reaction evidence="8 9 10">
        <text>2-[(2R,5Z)-2-carboxy-4-methylthiazol-5(2H)-ylidene]ethyl phosphate + 4-amino-2-methyl-5-(diphosphooxymethyl)pyrimidine + 2 H(+) = thiamine phosphate + CO2 + diphosphate</text>
        <dbReference type="Rhea" id="RHEA:47844"/>
        <dbReference type="ChEBI" id="CHEBI:15378"/>
        <dbReference type="ChEBI" id="CHEBI:16526"/>
        <dbReference type="ChEBI" id="CHEBI:33019"/>
        <dbReference type="ChEBI" id="CHEBI:37575"/>
        <dbReference type="ChEBI" id="CHEBI:57841"/>
        <dbReference type="ChEBI" id="CHEBI:62899"/>
        <dbReference type="EC" id="2.5.1.3"/>
    </reaction>
</comment>
<dbReference type="Gene3D" id="3.20.20.70">
    <property type="entry name" value="Aldolase class I"/>
    <property type="match status" value="1"/>
</dbReference>
<dbReference type="SUPFAM" id="SSF51391">
    <property type="entry name" value="Thiamin phosphate synthase"/>
    <property type="match status" value="1"/>
</dbReference>
<feature type="binding site" evidence="9">
    <location>
        <begin position="34"/>
        <end position="38"/>
    </location>
    <ligand>
        <name>4-amino-2-methyl-5-(diphosphooxymethyl)pyrimidine</name>
        <dbReference type="ChEBI" id="CHEBI:57841"/>
    </ligand>
</feature>
<evidence type="ECO:0000256" key="8">
    <source>
        <dbReference type="ARBA" id="ARBA00047883"/>
    </source>
</evidence>
<dbReference type="PANTHER" id="PTHR20857">
    <property type="entry name" value="THIAMINE-PHOSPHATE PYROPHOSPHORYLASE"/>
    <property type="match status" value="1"/>
</dbReference>
<dbReference type="AlphaFoldDB" id="A0A1Z4VNH1"/>
<comment type="caution">
    <text evidence="9">Lacks conserved residue(s) required for the propagation of feature annotation.</text>
</comment>
<dbReference type="GO" id="GO:0009229">
    <property type="term" value="P:thiamine diphosphate biosynthetic process"/>
    <property type="evidence" value="ECO:0007669"/>
    <property type="project" value="UniProtKB-UniRule"/>
</dbReference>
<feature type="binding site" evidence="9">
    <location>
        <begin position="132"/>
        <end position="134"/>
    </location>
    <ligand>
        <name>2-[(2R,5Z)-2-carboxy-4-methylthiazol-5(2H)-ylidene]ethyl phosphate</name>
        <dbReference type="ChEBI" id="CHEBI:62899"/>
    </ligand>
</feature>
<dbReference type="OrthoDB" id="9789949at2"/>
<dbReference type="EMBL" id="AP018052">
    <property type="protein sequence ID" value="BAZ93169.1"/>
    <property type="molecule type" value="Genomic_DNA"/>
</dbReference>
<feature type="binding site" evidence="9">
    <location>
        <position position="67"/>
    </location>
    <ligand>
        <name>Mg(2+)</name>
        <dbReference type="ChEBI" id="CHEBI:18420"/>
    </ligand>
</feature>
<dbReference type="Pfam" id="PF02581">
    <property type="entry name" value="TMP-TENI"/>
    <property type="match status" value="1"/>
</dbReference>
<comment type="similarity">
    <text evidence="9 10">Belongs to the thiamine-phosphate synthase family.</text>
</comment>
<keyword evidence="5 9" id="KW-0784">Thiamine biosynthesis</keyword>
<organism evidence="13 14">
    <name type="scientific">Thiohalobacter thiocyanaticus</name>
    <dbReference type="NCBI Taxonomy" id="585455"/>
    <lineage>
        <taxon>Bacteria</taxon>
        <taxon>Pseudomonadati</taxon>
        <taxon>Pseudomonadota</taxon>
        <taxon>Gammaproteobacteria</taxon>
        <taxon>Thiohalobacterales</taxon>
        <taxon>Thiohalobacteraceae</taxon>
        <taxon>Thiohalobacter</taxon>
    </lineage>
</organism>
<dbReference type="InterPro" id="IPR022998">
    <property type="entry name" value="ThiamineP_synth_TenI"/>
</dbReference>
<evidence type="ECO:0000313" key="13">
    <source>
        <dbReference type="EMBL" id="BAZ93169.1"/>
    </source>
</evidence>
<dbReference type="Proteomes" id="UP000218765">
    <property type="component" value="Chromosome"/>
</dbReference>
<dbReference type="InterPro" id="IPR013785">
    <property type="entry name" value="Aldolase_TIM"/>
</dbReference>
<dbReference type="CDD" id="cd00564">
    <property type="entry name" value="TMP_TenI"/>
    <property type="match status" value="1"/>
</dbReference>
<feature type="binding site" evidence="9">
    <location>
        <position position="66"/>
    </location>
    <ligand>
        <name>4-amino-2-methyl-5-(diphosphooxymethyl)pyrimidine</name>
        <dbReference type="ChEBI" id="CHEBI:57841"/>
    </ligand>
</feature>